<protein>
    <submittedName>
        <fullName evidence="2">Uncharacterized protein</fullName>
    </submittedName>
</protein>
<dbReference type="EMBL" id="JAGTTL010000032">
    <property type="protein sequence ID" value="KAK6297116.1"/>
    <property type="molecule type" value="Genomic_DNA"/>
</dbReference>
<feature type="compositionally biased region" description="Gly residues" evidence="1">
    <location>
        <begin position="1"/>
        <end position="11"/>
    </location>
</feature>
<feature type="region of interest" description="Disordered" evidence="1">
    <location>
        <begin position="1"/>
        <end position="149"/>
    </location>
</feature>
<dbReference type="AlphaFoldDB" id="A0AAN8L231"/>
<evidence type="ECO:0000313" key="3">
    <source>
        <dbReference type="Proteomes" id="UP001356427"/>
    </source>
</evidence>
<dbReference type="Proteomes" id="UP001356427">
    <property type="component" value="Unassembled WGS sequence"/>
</dbReference>
<evidence type="ECO:0000313" key="2">
    <source>
        <dbReference type="EMBL" id="KAK6297116.1"/>
    </source>
</evidence>
<dbReference type="InterPro" id="IPR050149">
    <property type="entry name" value="Collagen_superfamily"/>
</dbReference>
<dbReference type="GO" id="GO:0030198">
    <property type="term" value="P:extracellular matrix organization"/>
    <property type="evidence" value="ECO:0007669"/>
    <property type="project" value="TreeGrafter"/>
</dbReference>
<dbReference type="GO" id="GO:0031012">
    <property type="term" value="C:extracellular matrix"/>
    <property type="evidence" value="ECO:0007669"/>
    <property type="project" value="TreeGrafter"/>
</dbReference>
<reference evidence="2 3" key="1">
    <citation type="submission" date="2021-04" db="EMBL/GenBank/DDBJ databases">
        <authorList>
            <person name="De Guttry C."/>
            <person name="Zahm M."/>
            <person name="Klopp C."/>
            <person name="Cabau C."/>
            <person name="Louis A."/>
            <person name="Berthelot C."/>
            <person name="Parey E."/>
            <person name="Roest Crollius H."/>
            <person name="Montfort J."/>
            <person name="Robinson-Rechavi M."/>
            <person name="Bucao C."/>
            <person name="Bouchez O."/>
            <person name="Gislard M."/>
            <person name="Lluch J."/>
            <person name="Milhes M."/>
            <person name="Lampietro C."/>
            <person name="Lopez Roques C."/>
            <person name="Donnadieu C."/>
            <person name="Braasch I."/>
            <person name="Desvignes T."/>
            <person name="Postlethwait J."/>
            <person name="Bobe J."/>
            <person name="Wedekind C."/>
            <person name="Guiguen Y."/>
        </authorList>
    </citation>
    <scope>NUCLEOTIDE SEQUENCE [LARGE SCALE GENOMIC DNA]</scope>
    <source>
        <strain evidence="2">Cs_M1</strain>
        <tissue evidence="2">Blood</tissue>
    </source>
</reference>
<dbReference type="PANTHER" id="PTHR24023">
    <property type="entry name" value="COLLAGEN ALPHA"/>
    <property type="match status" value="1"/>
</dbReference>
<comment type="caution">
    <text evidence="2">The sequence shown here is derived from an EMBL/GenBank/DDBJ whole genome shotgun (WGS) entry which is preliminary data.</text>
</comment>
<gene>
    <name evidence="2" type="ORF">J4Q44_G00332580</name>
</gene>
<accession>A0AAN8L231</accession>
<feature type="compositionally biased region" description="Basic and acidic residues" evidence="1">
    <location>
        <begin position="29"/>
        <end position="39"/>
    </location>
</feature>
<keyword evidence="3" id="KW-1185">Reference proteome</keyword>
<sequence>MGTQGPPGVGPSGSPVQNGNLGVHGLRGRPGDPGEKGSADETITTTGDPGLKGEKGLQGNPGPSGNPSINGYPGNFGAKEDRGLSVRGPPGNTGPKGEKGQPGVAGAPGVGSMGRPGPSGAPGMPGPKSDFRPGLPGLPGRPGPTGEDGSLGLTGDCLGLVDRLAYQEEMVHRETEAVKVLRACLVCLGMLGCVRQAVQDLWGLLVSKESSASQLSHSPFPFLSLLSPHLSVLSPFLSLLSSVSLASPRIHESLHASGTRGQKGCTGIQVCLAEGPRDRWGRLDGPDLMDPRDLGGLPA</sequence>
<evidence type="ECO:0000256" key="1">
    <source>
        <dbReference type="SAM" id="MobiDB-lite"/>
    </source>
</evidence>
<dbReference type="GO" id="GO:0005615">
    <property type="term" value="C:extracellular space"/>
    <property type="evidence" value="ECO:0007669"/>
    <property type="project" value="TreeGrafter"/>
</dbReference>
<dbReference type="GO" id="GO:0030020">
    <property type="term" value="F:extracellular matrix structural constituent conferring tensile strength"/>
    <property type="evidence" value="ECO:0007669"/>
    <property type="project" value="TreeGrafter"/>
</dbReference>
<proteinExistence type="predicted"/>
<name>A0AAN8L231_9TELE</name>
<dbReference type="PANTHER" id="PTHR24023:SF1112">
    <property type="entry name" value="COL_CUTICLE_N DOMAIN-CONTAINING PROTEIN-RELATED"/>
    <property type="match status" value="1"/>
</dbReference>
<organism evidence="2 3">
    <name type="scientific">Coregonus suidteri</name>
    <dbReference type="NCBI Taxonomy" id="861788"/>
    <lineage>
        <taxon>Eukaryota</taxon>
        <taxon>Metazoa</taxon>
        <taxon>Chordata</taxon>
        <taxon>Craniata</taxon>
        <taxon>Vertebrata</taxon>
        <taxon>Euteleostomi</taxon>
        <taxon>Actinopterygii</taxon>
        <taxon>Neopterygii</taxon>
        <taxon>Teleostei</taxon>
        <taxon>Protacanthopterygii</taxon>
        <taxon>Salmoniformes</taxon>
        <taxon>Salmonidae</taxon>
        <taxon>Coregoninae</taxon>
        <taxon>Coregonus</taxon>
    </lineage>
</organism>